<comment type="caution">
    <text evidence="6">The sequence shown here is derived from an EMBL/GenBank/DDBJ whole genome shotgun (WGS) entry which is preliminary data.</text>
</comment>
<evidence type="ECO:0000256" key="3">
    <source>
        <dbReference type="ARBA" id="ARBA00022989"/>
    </source>
</evidence>
<evidence type="ECO:0000313" key="6">
    <source>
        <dbReference type="EMBL" id="PZA17614.1"/>
    </source>
</evidence>
<dbReference type="Proteomes" id="UP000248259">
    <property type="component" value="Unassembled WGS sequence"/>
</dbReference>
<keyword evidence="3" id="KW-1133">Transmembrane helix</keyword>
<dbReference type="PANTHER" id="PTHR36985">
    <property type="entry name" value="TRANSLOCATION AND ASSEMBLY MODULE SUBUNIT TAMB"/>
    <property type="match status" value="1"/>
</dbReference>
<dbReference type="OrthoDB" id="5288149at2"/>
<dbReference type="InterPro" id="IPR007452">
    <property type="entry name" value="TamB_C"/>
</dbReference>
<evidence type="ECO:0000259" key="5">
    <source>
        <dbReference type="Pfam" id="PF04357"/>
    </source>
</evidence>
<name>A0A323UYT6_9RHOO</name>
<evidence type="ECO:0000256" key="2">
    <source>
        <dbReference type="ARBA" id="ARBA00022692"/>
    </source>
</evidence>
<dbReference type="PANTHER" id="PTHR36985:SF1">
    <property type="entry name" value="TRANSLOCATION AND ASSEMBLY MODULE SUBUNIT TAMB"/>
    <property type="match status" value="1"/>
</dbReference>
<evidence type="ECO:0000313" key="7">
    <source>
        <dbReference type="Proteomes" id="UP000248259"/>
    </source>
</evidence>
<comment type="subcellular location">
    <subcellularLocation>
        <location evidence="1">Membrane</location>
        <topology evidence="1">Single-pass membrane protein</topology>
    </subcellularLocation>
</comment>
<dbReference type="EMBL" id="QKOE01000003">
    <property type="protein sequence ID" value="PZA17614.1"/>
    <property type="molecule type" value="Genomic_DNA"/>
</dbReference>
<evidence type="ECO:0000256" key="1">
    <source>
        <dbReference type="ARBA" id="ARBA00004167"/>
    </source>
</evidence>
<gene>
    <name evidence="6" type="ORF">DNK49_06015</name>
</gene>
<feature type="domain" description="Translocation and assembly module TamB C-terminal" evidence="5">
    <location>
        <begin position="957"/>
        <end position="1306"/>
    </location>
</feature>
<dbReference type="GO" id="GO:0005886">
    <property type="term" value="C:plasma membrane"/>
    <property type="evidence" value="ECO:0007669"/>
    <property type="project" value="InterPro"/>
</dbReference>
<dbReference type="GO" id="GO:0009306">
    <property type="term" value="P:protein secretion"/>
    <property type="evidence" value="ECO:0007669"/>
    <property type="project" value="InterPro"/>
</dbReference>
<accession>A0A323UYT6</accession>
<organism evidence="6 7">
    <name type="scientific">Parazoarcus communis SWub3 = DSM 12120</name>
    <dbReference type="NCBI Taxonomy" id="1121029"/>
    <lineage>
        <taxon>Bacteria</taxon>
        <taxon>Pseudomonadati</taxon>
        <taxon>Pseudomonadota</taxon>
        <taxon>Betaproteobacteria</taxon>
        <taxon>Rhodocyclales</taxon>
        <taxon>Zoogloeaceae</taxon>
        <taxon>Parazoarcus</taxon>
    </lineage>
</organism>
<reference evidence="6 7" key="1">
    <citation type="submission" date="2018-06" db="EMBL/GenBank/DDBJ databases">
        <title>Azoarcus communis strain SWub3 genome.</title>
        <authorList>
            <person name="Zorraquino Salvo V."/>
            <person name="Toubiana D."/>
            <person name="Blumwald E."/>
        </authorList>
    </citation>
    <scope>NUCLEOTIDE SEQUENCE [LARGE SCALE GENOMIC DNA]</scope>
    <source>
        <strain evidence="6 7">SWub3</strain>
    </source>
</reference>
<dbReference type="Pfam" id="PF04357">
    <property type="entry name" value="TamB"/>
    <property type="match status" value="1"/>
</dbReference>
<evidence type="ECO:0000256" key="4">
    <source>
        <dbReference type="ARBA" id="ARBA00023136"/>
    </source>
</evidence>
<proteinExistence type="predicted"/>
<keyword evidence="7" id="KW-1185">Reference proteome</keyword>
<protein>
    <submittedName>
        <fullName evidence="6">DUF490 domain-containing protein</fullName>
    </submittedName>
</protein>
<keyword evidence="2" id="KW-0812">Transmembrane</keyword>
<sequence>MQSAVAGRGWRRAWIGGLAVLLLALGWLGWLLGSEAGLHAALRVAERGSEGVFRVERAQGRLWGALQLDGVHVQSGDLKLAVSTLTLTWRPLDLLKARLHVDQLMLGRVEIVQRSGAADTGPPAVPASLALPLAVAVERLHIASVAVDTVAADESLQFRAGRAMQLEDIALSYAGNDEHHRINALQLGLPFGRLGLNAEIKAIAPFLLQLDATLEGLIDPSHLPESAAFDEQARAFRAVMEATGQLSDIEMTLSAHALGLEGEGRAGLTPFEAMPLRMLALKLGEVDPSMFVPTAPRAALALDVALGPDGHGGLSGPLGLHNRASMSLDRGGLPMERLTAQMQLSPRFVRVEDLQLALAGEGRIAGRLAWLAADAGRVEDWGRVDALLEFAGINPAALDSRLPGQRLDGQIRADADAGGQRADVALQAGPARLDARAELSAAEADGARPFAIDATLKGFEPRRVLADAPEARFNLTLGGQGRLAERLSLSARIDIVDSHVERRPLVARAALTIDGERIHDIDARLDLAGNQLEARGAWGLPDDRLILKLEAPALAELGHGLGGRAGLRAELSGSVDEPSGTTTFFAEGLRLPGDLQIDGLNGEGMLAAGAEGDFRLAVGLSGWGPTGKPAWVEAAHLSAEGRRAAHDIRLEVVGAEDAGLHIALQGGLSTLSDRALAWIGQLRVLETAGPLLAHLEAPAGLSVSAERVELAEAVLRSGERGRIRLLETYWSPMRSSVRGDMTGLSFGLVSRADGRPRRGPGPLVLGAEWAVSLADTLEGDVRLFRESGDLAVTGEIRTRLGLEHFESRLVARENRLALSLAARGEELGELSGTATAQLQKGEDGGWQLDPDAPLLGSVRLAMPSLAWVGRLMRENIETGGRLDAAFSVSGTPAAPVSRGELRGDALQLALVDQGLVLSGGTLRADFDDDRLMLRDLSFVSANRVRPREGRLPVAALTATAGRFVASGEVALDSGAGAFRFEADRLPLLQRSDRWMILSGQGRAQSSWSSLDIDGDFRVDAGYVEFAETPPPSLSDDVVLLGQESVSAGSFGLSARIGVGLGEAFYLSAMGVETRLAGGLELRLAPGVPLRAVGSVTTVGGSYRGYGQSLSIERGVINFQGEIDNPGLNIVTLRKGLEVEAGVAISGSARRPQVRLVSEPAVPDPEKLSWIVLGRAPDAGGGADLALLLPAAQVLLGGPGGGMTEELSRSLGFDSFSIGQGELNSLSRTATSRVVGGGSRISAGPTVAGQVLTVGKRLSSDLFLSFEQSLGGAESLVKLTYQLGRRVSMVARGGTDNALDIYYTFSFR</sequence>
<keyword evidence="4" id="KW-0472">Membrane</keyword>